<proteinExistence type="predicted"/>
<feature type="compositionally biased region" description="Basic and acidic residues" evidence="1">
    <location>
        <begin position="19"/>
        <end position="30"/>
    </location>
</feature>
<organism evidence="2">
    <name type="scientific">uncultured Rubrobacteraceae bacterium</name>
    <dbReference type="NCBI Taxonomy" id="349277"/>
    <lineage>
        <taxon>Bacteria</taxon>
        <taxon>Bacillati</taxon>
        <taxon>Actinomycetota</taxon>
        <taxon>Rubrobacteria</taxon>
        <taxon>Rubrobacterales</taxon>
        <taxon>Rubrobacteraceae</taxon>
        <taxon>environmental samples</taxon>
    </lineage>
</organism>
<protein>
    <submittedName>
        <fullName evidence="2">Uncharacterized protein</fullName>
    </submittedName>
</protein>
<feature type="compositionally biased region" description="Low complexity" evidence="1">
    <location>
        <begin position="1"/>
        <end position="16"/>
    </location>
</feature>
<dbReference type="AlphaFoldDB" id="A0A6J4RZ46"/>
<feature type="compositionally biased region" description="Basic residues" evidence="1">
    <location>
        <begin position="62"/>
        <end position="84"/>
    </location>
</feature>
<evidence type="ECO:0000256" key="1">
    <source>
        <dbReference type="SAM" id="MobiDB-lite"/>
    </source>
</evidence>
<reference evidence="2" key="1">
    <citation type="submission" date="2020-02" db="EMBL/GenBank/DDBJ databases">
        <authorList>
            <person name="Meier V. D."/>
        </authorList>
    </citation>
    <scope>NUCLEOTIDE SEQUENCE</scope>
    <source>
        <strain evidence="2">AVDCRST_MAG25</strain>
    </source>
</reference>
<name>A0A6J4RZ46_9ACTN</name>
<feature type="region of interest" description="Disordered" evidence="1">
    <location>
        <begin position="62"/>
        <end position="89"/>
    </location>
</feature>
<feature type="compositionally biased region" description="Gly residues" evidence="1">
    <location>
        <begin position="150"/>
        <end position="160"/>
    </location>
</feature>
<sequence>GESPGTPGRAGFPAGPGAHGRDGAQAHTPDRPAAPPAGGGARGRRRLRAVAGGLAARRLRVARAGGRGRGRPAVRPFRRPRATRRVGLPVHVTSRLDPGRALPGGEPGDLPVALLRARAALRLPRDGLLHPHGPVPELPGRAGSLPPPGTGGSGSGARWL</sequence>
<accession>A0A6J4RZ46</accession>
<feature type="non-terminal residue" evidence="2">
    <location>
        <position position="1"/>
    </location>
</feature>
<feature type="region of interest" description="Disordered" evidence="1">
    <location>
        <begin position="127"/>
        <end position="160"/>
    </location>
</feature>
<feature type="region of interest" description="Disordered" evidence="1">
    <location>
        <begin position="1"/>
        <end position="45"/>
    </location>
</feature>
<evidence type="ECO:0000313" key="2">
    <source>
        <dbReference type="EMBL" id="CAA9482283.1"/>
    </source>
</evidence>
<dbReference type="EMBL" id="CADCVI010000188">
    <property type="protein sequence ID" value="CAA9482283.1"/>
    <property type="molecule type" value="Genomic_DNA"/>
</dbReference>
<feature type="non-terminal residue" evidence="2">
    <location>
        <position position="160"/>
    </location>
</feature>
<gene>
    <name evidence="2" type="ORF">AVDCRST_MAG25-2842</name>
</gene>